<evidence type="ECO:0000313" key="10">
    <source>
        <dbReference type="EMBL" id="RUM97086.1"/>
    </source>
</evidence>
<dbReference type="Gene3D" id="3.90.650.10">
    <property type="entry name" value="PurM-like C-terminal domain"/>
    <property type="match status" value="1"/>
</dbReference>
<keyword evidence="5" id="KW-0711">Selenium</keyword>
<evidence type="ECO:0000313" key="11">
    <source>
        <dbReference type="Proteomes" id="UP000281647"/>
    </source>
</evidence>
<evidence type="ECO:0000259" key="8">
    <source>
        <dbReference type="Pfam" id="PF02769"/>
    </source>
</evidence>
<dbReference type="EC" id="2.7.9.3" evidence="10"/>
<dbReference type="Pfam" id="PF07992">
    <property type="entry name" value="Pyr_redox_2"/>
    <property type="match status" value="1"/>
</dbReference>
<evidence type="ECO:0000256" key="3">
    <source>
        <dbReference type="ARBA" id="ARBA00022777"/>
    </source>
</evidence>
<proteinExistence type="predicted"/>
<dbReference type="AlphaFoldDB" id="A0A432V4J7"/>
<evidence type="ECO:0000256" key="2">
    <source>
        <dbReference type="ARBA" id="ARBA00022741"/>
    </source>
</evidence>
<dbReference type="Pfam" id="PF00586">
    <property type="entry name" value="AIRS"/>
    <property type="match status" value="1"/>
</dbReference>
<dbReference type="PANTHER" id="PTHR10256:SF0">
    <property type="entry name" value="INACTIVE SELENIDE, WATER DIKINASE-LIKE PROTEIN-RELATED"/>
    <property type="match status" value="1"/>
</dbReference>
<comment type="caution">
    <text evidence="10">The sequence shown here is derived from an EMBL/GenBank/DDBJ whole genome shotgun (WGS) entry which is preliminary data.</text>
</comment>
<dbReference type="GO" id="GO:0004756">
    <property type="term" value="F:selenide, water dikinase activity"/>
    <property type="evidence" value="ECO:0007669"/>
    <property type="project" value="UniProtKB-EC"/>
</dbReference>
<evidence type="ECO:0000256" key="6">
    <source>
        <dbReference type="SAM" id="MobiDB-lite"/>
    </source>
</evidence>
<dbReference type="InterPro" id="IPR023753">
    <property type="entry name" value="FAD/NAD-binding_dom"/>
</dbReference>
<evidence type="ECO:0000256" key="5">
    <source>
        <dbReference type="ARBA" id="ARBA00023266"/>
    </source>
</evidence>
<organism evidence="10 11">
    <name type="scientific">Borborobacter arsenicus</name>
    <dbReference type="NCBI Taxonomy" id="1851146"/>
    <lineage>
        <taxon>Bacteria</taxon>
        <taxon>Pseudomonadati</taxon>
        <taxon>Pseudomonadota</taxon>
        <taxon>Alphaproteobacteria</taxon>
        <taxon>Hyphomicrobiales</taxon>
        <taxon>Phyllobacteriaceae</taxon>
        <taxon>Borborobacter</taxon>
    </lineage>
</organism>
<dbReference type="RefSeq" id="WP_128627259.1">
    <property type="nucleotide sequence ID" value="NZ_RKST01000014.1"/>
</dbReference>
<dbReference type="PANTHER" id="PTHR10256">
    <property type="entry name" value="SELENIDE, WATER DIKINASE"/>
    <property type="match status" value="1"/>
</dbReference>
<keyword evidence="4" id="KW-0067">ATP-binding</keyword>
<keyword evidence="1 10" id="KW-0808">Transferase</keyword>
<dbReference type="GO" id="GO:0016491">
    <property type="term" value="F:oxidoreductase activity"/>
    <property type="evidence" value="ECO:0007669"/>
    <property type="project" value="InterPro"/>
</dbReference>
<dbReference type="Proteomes" id="UP000281647">
    <property type="component" value="Unassembled WGS sequence"/>
</dbReference>
<evidence type="ECO:0000256" key="4">
    <source>
        <dbReference type="ARBA" id="ARBA00022840"/>
    </source>
</evidence>
<dbReference type="InterPro" id="IPR017584">
    <property type="entry name" value="Pyridine_nucleo_diS_OxRdtase_N"/>
</dbReference>
<dbReference type="InterPro" id="IPR036676">
    <property type="entry name" value="PurM-like_C_sf"/>
</dbReference>
<dbReference type="SUPFAM" id="SSF56042">
    <property type="entry name" value="PurM C-terminal domain-like"/>
    <property type="match status" value="1"/>
</dbReference>
<dbReference type="InterPro" id="IPR016188">
    <property type="entry name" value="PurM-like_N"/>
</dbReference>
<dbReference type="InterPro" id="IPR036921">
    <property type="entry name" value="PurM-like_N_sf"/>
</dbReference>
<dbReference type="GO" id="GO:0005737">
    <property type="term" value="C:cytoplasm"/>
    <property type="evidence" value="ECO:0007669"/>
    <property type="project" value="TreeGrafter"/>
</dbReference>
<dbReference type="Pfam" id="PF02769">
    <property type="entry name" value="AIRS_C"/>
    <property type="match status" value="1"/>
</dbReference>
<feature type="region of interest" description="Disordered" evidence="6">
    <location>
        <begin position="742"/>
        <end position="780"/>
    </location>
</feature>
<dbReference type="NCBIfam" id="TIGR03169">
    <property type="entry name" value="Nterm_to_SelD"/>
    <property type="match status" value="1"/>
</dbReference>
<feature type="domain" description="PurM-like N-terminal" evidence="7">
    <location>
        <begin position="443"/>
        <end position="552"/>
    </location>
</feature>
<dbReference type="InterPro" id="IPR010918">
    <property type="entry name" value="PurM-like_C_dom"/>
</dbReference>
<feature type="compositionally biased region" description="Polar residues" evidence="6">
    <location>
        <begin position="768"/>
        <end position="780"/>
    </location>
</feature>
<dbReference type="SUPFAM" id="SSF51905">
    <property type="entry name" value="FAD/NAD(P)-binding domain"/>
    <property type="match status" value="2"/>
</dbReference>
<evidence type="ECO:0000256" key="1">
    <source>
        <dbReference type="ARBA" id="ARBA00022679"/>
    </source>
</evidence>
<keyword evidence="2" id="KW-0547">Nucleotide-binding</keyword>
<dbReference type="OrthoDB" id="9781621at2"/>
<dbReference type="GO" id="GO:0016260">
    <property type="term" value="P:selenocysteine biosynthetic process"/>
    <property type="evidence" value="ECO:0007669"/>
    <property type="project" value="TreeGrafter"/>
</dbReference>
<keyword evidence="3 10" id="KW-0418">Kinase</keyword>
<dbReference type="Gene3D" id="3.50.50.100">
    <property type="match status" value="1"/>
</dbReference>
<evidence type="ECO:0000259" key="9">
    <source>
        <dbReference type="Pfam" id="PF07992"/>
    </source>
</evidence>
<reference evidence="10 11" key="1">
    <citation type="submission" date="2018-11" db="EMBL/GenBank/DDBJ databases">
        <title>Pseudaminobacter arsenicus sp. nov., an arsenic-resistant bacterium isolated from arsenic-rich aquifers.</title>
        <authorList>
            <person name="Mu Y."/>
        </authorList>
    </citation>
    <scope>NUCLEOTIDE SEQUENCE [LARGE SCALE GENOMIC DNA]</scope>
    <source>
        <strain evidence="10 11">CB3</strain>
    </source>
</reference>
<dbReference type="EMBL" id="RKST01000014">
    <property type="protein sequence ID" value="RUM97086.1"/>
    <property type="molecule type" value="Genomic_DNA"/>
</dbReference>
<dbReference type="PRINTS" id="PR00368">
    <property type="entry name" value="FADPNR"/>
</dbReference>
<dbReference type="GO" id="GO:0005524">
    <property type="term" value="F:ATP binding"/>
    <property type="evidence" value="ECO:0007669"/>
    <property type="project" value="UniProtKB-KW"/>
</dbReference>
<dbReference type="InterPro" id="IPR036188">
    <property type="entry name" value="FAD/NAD-bd_sf"/>
</dbReference>
<sequence length="780" mass="82062">MRNAAPIDREIVLVGGGHAHVHVLTAFAKRPQQGVRLTLVTRDLDTPYSGMLPGLIAGLYPREEAHIDLVRLTAATGARLIHAAACGLDRQSSRVLLEGRPSLAYDLVSIDVGITPALDAISGAAEHGIAVKPIGGFLAKFEALRERLLERNGPRRVVVVGGGAGGVELLLSLQRRVIDEARQAGFDPHGFSFALVTDEPLLATHNARVQEAFCGVFARKNIAVIENRRVASIDADGICFADGERFDADAVLVTTQAAAPRWFRDTGLKLDEAGFIAVSPTLQSLNDPTVFAAGDCAALVDTPREKAGVYAVRAGPPLTRNLRAAIRGEKPRPWRPQRRHLALISTGEAYAVASRGAFKAEGAWLWRLKDWIDRRWMCMYQDTAAMSARMAQTAAVRVKNEVEEMRCGGCAAKVGPGPLSRALARLDPPLGDDSVLVGLGAPDDAAIIATPKNGHLVQTVDFFRAFIDDPYMFGEIAAGHALNDIFAMGGTPRHALATAVVPHGASHIVEEALFQLLAGARRCLDREGVTLVGGHSSEGEALSIGLSVTGTVDPEHIIHKGGVRRGDALILTRPLGTGILFAAMMRAKASSASIEAALAEMRRSNRSAAAVLAAHSARAMTDVTGFGLAGHLGEMLAASGAIASLDLSALPLYPEVELLAAGGIASTLLPENLALRRLLTGSPDAPTLALLFDPQTAGGLLAGVPAEQAAACVAALHAAGHIHAAIIGGVEKDGLAASDVRIVPESRSRAPRQARQKTSPSGHHVQEAQPSKPFSSIHAS</sequence>
<feature type="domain" description="FAD/NAD(P)-binding" evidence="9">
    <location>
        <begin position="10"/>
        <end position="302"/>
    </location>
</feature>
<dbReference type="InterPro" id="IPR004536">
    <property type="entry name" value="SPS/SelD"/>
</dbReference>
<accession>A0A432V4J7</accession>
<dbReference type="NCBIfam" id="TIGR00476">
    <property type="entry name" value="selD"/>
    <property type="match status" value="1"/>
</dbReference>
<evidence type="ECO:0000259" key="7">
    <source>
        <dbReference type="Pfam" id="PF00586"/>
    </source>
</evidence>
<feature type="domain" description="PurM-like C-terminal" evidence="8">
    <location>
        <begin position="565"/>
        <end position="734"/>
    </location>
</feature>
<dbReference type="CDD" id="cd02195">
    <property type="entry name" value="SelD"/>
    <property type="match status" value="1"/>
</dbReference>
<keyword evidence="11" id="KW-1185">Reference proteome</keyword>
<name>A0A432V4J7_9HYPH</name>
<gene>
    <name evidence="10" type="primary">selD</name>
    <name evidence="10" type="ORF">EET67_14560</name>
</gene>
<protein>
    <submittedName>
        <fullName evidence="10">Selenide, water dikinase SelD</fullName>
        <ecNumber evidence="10">2.7.9.3</ecNumber>
    </submittedName>
</protein>
<dbReference type="Gene3D" id="3.30.1330.10">
    <property type="entry name" value="PurM-like, N-terminal domain"/>
    <property type="match status" value="1"/>
</dbReference>
<dbReference type="SUPFAM" id="SSF55326">
    <property type="entry name" value="PurM N-terminal domain-like"/>
    <property type="match status" value="1"/>
</dbReference>